<evidence type="ECO:0000313" key="4">
    <source>
        <dbReference type="EMBL" id="GEU93271.1"/>
    </source>
</evidence>
<feature type="domain" description="CCHC-type" evidence="3">
    <location>
        <begin position="346"/>
        <end position="361"/>
    </location>
</feature>
<feature type="compositionally biased region" description="Basic and acidic residues" evidence="2">
    <location>
        <begin position="404"/>
        <end position="420"/>
    </location>
</feature>
<comment type="caution">
    <text evidence="4">The sequence shown here is derived from an EMBL/GenBank/DDBJ whole genome shotgun (WGS) entry which is preliminary data.</text>
</comment>
<protein>
    <submittedName>
        <fullName evidence="4">Ribonuclease H-like domain-containing protein</fullName>
    </submittedName>
</protein>
<organism evidence="4">
    <name type="scientific">Tanacetum cinerariifolium</name>
    <name type="common">Dalmatian daisy</name>
    <name type="synonym">Chrysanthemum cinerariifolium</name>
    <dbReference type="NCBI Taxonomy" id="118510"/>
    <lineage>
        <taxon>Eukaryota</taxon>
        <taxon>Viridiplantae</taxon>
        <taxon>Streptophyta</taxon>
        <taxon>Embryophyta</taxon>
        <taxon>Tracheophyta</taxon>
        <taxon>Spermatophyta</taxon>
        <taxon>Magnoliopsida</taxon>
        <taxon>eudicotyledons</taxon>
        <taxon>Gunneridae</taxon>
        <taxon>Pentapetalae</taxon>
        <taxon>asterids</taxon>
        <taxon>campanulids</taxon>
        <taxon>Asterales</taxon>
        <taxon>Asteraceae</taxon>
        <taxon>Asteroideae</taxon>
        <taxon>Anthemideae</taxon>
        <taxon>Anthemidinae</taxon>
        <taxon>Tanacetum</taxon>
    </lineage>
</organism>
<accession>A0A6L2P474</accession>
<dbReference type="GO" id="GO:0003676">
    <property type="term" value="F:nucleic acid binding"/>
    <property type="evidence" value="ECO:0007669"/>
    <property type="project" value="InterPro"/>
</dbReference>
<dbReference type="InterPro" id="IPR036875">
    <property type="entry name" value="Znf_CCHC_sf"/>
</dbReference>
<dbReference type="Gene3D" id="4.10.60.10">
    <property type="entry name" value="Zinc finger, CCHC-type"/>
    <property type="match status" value="1"/>
</dbReference>
<keyword evidence="1" id="KW-0479">Metal-binding</keyword>
<keyword evidence="1" id="KW-0863">Zinc-finger</keyword>
<reference evidence="4" key="1">
    <citation type="journal article" date="2019" name="Sci. Rep.">
        <title>Draft genome of Tanacetum cinerariifolium, the natural source of mosquito coil.</title>
        <authorList>
            <person name="Yamashiro T."/>
            <person name="Shiraishi A."/>
            <person name="Satake H."/>
            <person name="Nakayama K."/>
        </authorList>
    </citation>
    <scope>NUCLEOTIDE SEQUENCE</scope>
</reference>
<keyword evidence="1" id="KW-0862">Zinc</keyword>
<proteinExistence type="predicted"/>
<dbReference type="GO" id="GO:0008270">
    <property type="term" value="F:zinc ion binding"/>
    <property type="evidence" value="ECO:0007669"/>
    <property type="project" value="UniProtKB-KW"/>
</dbReference>
<evidence type="ECO:0000256" key="1">
    <source>
        <dbReference type="PROSITE-ProRule" id="PRU00047"/>
    </source>
</evidence>
<dbReference type="PROSITE" id="PS50158">
    <property type="entry name" value="ZF_CCHC"/>
    <property type="match status" value="1"/>
</dbReference>
<dbReference type="AlphaFoldDB" id="A0A6L2P474"/>
<feature type="compositionally biased region" description="Basic and acidic residues" evidence="2">
    <location>
        <begin position="359"/>
        <end position="372"/>
    </location>
</feature>
<feature type="region of interest" description="Disordered" evidence="2">
    <location>
        <begin position="1218"/>
        <end position="1239"/>
    </location>
</feature>
<dbReference type="Pfam" id="PF07727">
    <property type="entry name" value="RVT_2"/>
    <property type="match status" value="1"/>
</dbReference>
<evidence type="ECO:0000259" key="3">
    <source>
        <dbReference type="PROSITE" id="PS50158"/>
    </source>
</evidence>
<dbReference type="SUPFAM" id="SSF57756">
    <property type="entry name" value="Retrovirus zinc finger-like domains"/>
    <property type="match status" value="1"/>
</dbReference>
<dbReference type="SMART" id="SM00343">
    <property type="entry name" value="ZnF_C2HC"/>
    <property type="match status" value="2"/>
</dbReference>
<sequence>IAALSRFSSGTSKFSSRASSFYTRSTSAHRREGILISTGITPFVGRWSRDVLRKRIFFVVELLTPVFEGIIQKLNFIVRDDLSWQAELAYNVVLNKLLHLVSVIVVNGFASIYLLKVVQRIATMVLKSTFVQDTTDHGTARRESTFADRFFTPICSAIPSDPSQHEDPSVNKVHGSGISSSIGSSTIHFAILLAFFDRDKTCLIGWSVMTTTGCAWNMPSELKTHTLIWKNKADLKEQSLDDLFNNLKIYEAEVKGSSTSSQNTKNIAFVSFNNTDSTNESVSFVPSVSATSSKATVSILPKVDSLSDAQMAMLTMRARRFLKGTNRNLGVNGTDSIGFDMSKVECYNCHKRGHFARECKSPRDNRNKEATRRPVPTEISDSEDETEIESVPKQKEPSFVQTSEHVKTPRESVKNVEHPKQAKNLRTNNQKNVVPIAVLTRSRLVSLNAARPVPTAIPQTNVKSLRPVKHGNLQQALKDKCVIDSGFSRHMTGNISFLLDFEEINRGYVAFRGNPKGGKISSKGNQPNDNASIKENLDAGKVMKENVSAQQCVLLPLWSTGSQDPQNTYADVVDAAFDVKANENDVYVSPNSPTRVRDLRAKFEEFSFNNTNMVNAVSAPVNAAGPNSTNSINSFNTASPFVNAVSPNFRIARKSSFVDPSKYPDDLDMPEVKDIIYSDDEEDVGAEADFSNLETNIPVSPIPTTRIHKDHPVNQIIGDLNSASQARSMERVVKEQAYASFMGFMVYQMDVKSAFLYGTIKEEVYVCQPLGFEDLDYPDKVYQVVKALYGLCQALRAWKFSFIDVKSASTPIEIEKPLLKDPDGEDVDVHIYSQYCQGCALLRKKFKKDLFTYCIENGIFQDFQNTSEPSNEDTNVVNALQEPFVVKHDPSKNSSQSLPQINNHCCYGCGDSLEDIFCHQCTCELCGKGAHYGYNCPAKVLIIPNPGPCNNQTIDELPQTLPSFDPTCYSEDGNPLTYDSKSNLVDDSPNVFNPPPQPPTYSYEFCGNNAYYGHDCPLQVPFTYDPEPLYINTSSWNCPTVYYNDDDDKDYTIAITPKEPDKSLSMEYEHLDTILEIELDEFIKSSVEDLVPNPRNLFEPFFDEEIISIKIDPHHFNVESDLIESLLNHDSLIISSSSKIHSLFDEFAGELTLLKSIPPEINETDCDPEEETRVIKRLLYDNSSPRPPKEFISENSDAAIESFSPFPIPVEDSDSFMEGIDLSFTPDDPMPSGIKEDDYDSERDILILK</sequence>
<dbReference type="EMBL" id="BKCJ010010814">
    <property type="protein sequence ID" value="GEU93271.1"/>
    <property type="molecule type" value="Genomic_DNA"/>
</dbReference>
<name>A0A6L2P474_TANCI</name>
<gene>
    <name evidence="4" type="ORF">Tci_065249</name>
</gene>
<dbReference type="InterPro" id="IPR013103">
    <property type="entry name" value="RVT_2"/>
</dbReference>
<evidence type="ECO:0000256" key="2">
    <source>
        <dbReference type="SAM" id="MobiDB-lite"/>
    </source>
</evidence>
<feature type="non-terminal residue" evidence="4">
    <location>
        <position position="1"/>
    </location>
</feature>
<dbReference type="Pfam" id="PF00098">
    <property type="entry name" value="zf-CCHC"/>
    <property type="match status" value="1"/>
</dbReference>
<dbReference type="InterPro" id="IPR001878">
    <property type="entry name" value="Znf_CCHC"/>
</dbReference>
<feature type="region of interest" description="Disordered" evidence="2">
    <location>
        <begin position="359"/>
        <end position="425"/>
    </location>
</feature>